<keyword evidence="1" id="KW-0677">Repeat</keyword>
<comment type="caution">
    <text evidence="9">The sequence shown here is derived from an EMBL/GenBank/DDBJ whole genome shotgun (WGS) entry which is preliminary data.</text>
</comment>
<keyword evidence="5" id="KW-0539">Nucleus</keyword>
<dbReference type="EMBL" id="MLAK01001082">
    <property type="protein sequence ID" value="OHS97993.1"/>
    <property type="molecule type" value="Genomic_DNA"/>
</dbReference>
<dbReference type="GO" id="GO:0042795">
    <property type="term" value="P:snRNA transcription by RNA polymerase II"/>
    <property type="evidence" value="ECO:0007669"/>
    <property type="project" value="TreeGrafter"/>
</dbReference>
<evidence type="ECO:0000256" key="5">
    <source>
        <dbReference type="ARBA" id="ARBA00023242"/>
    </source>
</evidence>
<dbReference type="OrthoDB" id="2143914at2759"/>
<dbReference type="GO" id="GO:0019185">
    <property type="term" value="C:snRNA-activating protein complex"/>
    <property type="evidence" value="ECO:0007669"/>
    <property type="project" value="TreeGrafter"/>
</dbReference>
<evidence type="ECO:0000313" key="10">
    <source>
        <dbReference type="Proteomes" id="UP000179807"/>
    </source>
</evidence>
<keyword evidence="10" id="KW-1185">Reference proteome</keyword>
<dbReference type="InterPro" id="IPR001005">
    <property type="entry name" value="SANT/Myb"/>
</dbReference>
<evidence type="ECO:0000256" key="2">
    <source>
        <dbReference type="ARBA" id="ARBA00023015"/>
    </source>
</evidence>
<dbReference type="Proteomes" id="UP000179807">
    <property type="component" value="Unassembled WGS sequence"/>
</dbReference>
<name>A0A1J4JH18_9EUKA</name>
<dbReference type="PANTHER" id="PTHR46621">
    <property type="entry name" value="SNRNA-ACTIVATING PROTEIN COMPLEX SUBUNIT 4"/>
    <property type="match status" value="1"/>
</dbReference>
<dbReference type="InterPro" id="IPR017930">
    <property type="entry name" value="Myb_dom"/>
</dbReference>
<evidence type="ECO:0000256" key="6">
    <source>
        <dbReference type="SAM" id="MobiDB-lite"/>
    </source>
</evidence>
<proteinExistence type="predicted"/>
<evidence type="ECO:0000259" key="7">
    <source>
        <dbReference type="PROSITE" id="PS50090"/>
    </source>
</evidence>
<feature type="domain" description="Myb-like" evidence="7">
    <location>
        <begin position="140"/>
        <end position="190"/>
    </location>
</feature>
<accession>A0A1J4JH18</accession>
<feature type="domain" description="Myb-like" evidence="7">
    <location>
        <begin position="93"/>
        <end position="139"/>
    </location>
</feature>
<dbReference type="SUPFAM" id="SSF46689">
    <property type="entry name" value="Homeodomain-like"/>
    <property type="match status" value="1"/>
</dbReference>
<dbReference type="PROSITE" id="PS51294">
    <property type="entry name" value="HTH_MYB"/>
    <property type="match status" value="2"/>
</dbReference>
<keyword evidence="4" id="KW-0804">Transcription</keyword>
<evidence type="ECO:0000256" key="4">
    <source>
        <dbReference type="ARBA" id="ARBA00023163"/>
    </source>
</evidence>
<keyword evidence="2" id="KW-0805">Transcription regulation</keyword>
<dbReference type="InterPro" id="IPR051575">
    <property type="entry name" value="Myb-like_DNA-bd"/>
</dbReference>
<keyword evidence="3" id="KW-0238">DNA-binding</keyword>
<evidence type="ECO:0000259" key="8">
    <source>
        <dbReference type="PROSITE" id="PS51294"/>
    </source>
</evidence>
<reference evidence="9" key="1">
    <citation type="submission" date="2016-10" db="EMBL/GenBank/DDBJ databases">
        <authorList>
            <person name="Benchimol M."/>
            <person name="Almeida L.G."/>
            <person name="Vasconcelos A.T."/>
            <person name="Perreira-Neves A."/>
            <person name="Rosa I.A."/>
            <person name="Tasca T."/>
            <person name="Bogo M.R."/>
            <person name="de Souza W."/>
        </authorList>
    </citation>
    <scope>NUCLEOTIDE SEQUENCE [LARGE SCALE GENOMIC DNA]</scope>
    <source>
        <strain evidence="9">K</strain>
    </source>
</reference>
<dbReference type="SMART" id="SM00717">
    <property type="entry name" value="SANT"/>
    <property type="match status" value="2"/>
</dbReference>
<dbReference type="RefSeq" id="XP_068351130.1">
    <property type="nucleotide sequence ID" value="XM_068494709.1"/>
</dbReference>
<dbReference type="InterPro" id="IPR009057">
    <property type="entry name" value="Homeodomain-like_sf"/>
</dbReference>
<dbReference type="PANTHER" id="PTHR46621:SF1">
    <property type="entry name" value="SNRNA-ACTIVATING PROTEIN COMPLEX SUBUNIT 4"/>
    <property type="match status" value="1"/>
</dbReference>
<dbReference type="AlphaFoldDB" id="A0A1J4JH18"/>
<sequence>MMLDGNPTQGTTITICANHLPHNQFSYTQATNYNSSSSFGENNSNTNAKMTINGFGNTPVTLNPSMNSLSAIGAVNASNSNSSNDMKLKSPPKLKFTPEEDDKLLKLVQTHGSKNWITIAQLMETRNPRQCRERWNNYLNPDLRKDTWSKEEDDLLDDKYSEYGPKWNKISKFFLSRSDNNIRNRWMMLARHRAKAKHSIGSSPQSSSPSASVGCSSGNSANMSSNVSVNISRNNSCTTFSNNTINNTGNMNVIGYNSVINNRSNVNTPPPPIQMTHMTIPKPIVPMPVVKRAPIINVEFNQQYNNQITNQLIPINQVDYIEYQKVNTFVSHQNIQNHVASNTFMPSVNFNSDDILINNDAFNNNSCGYVMPVVKEIQPPEMRLCLDNSFDVAFHPNFDLFSEEVNFEMWEDFSFF</sequence>
<dbReference type="PROSITE" id="PS50090">
    <property type="entry name" value="MYB_LIKE"/>
    <property type="match status" value="2"/>
</dbReference>
<dbReference type="GO" id="GO:0000978">
    <property type="term" value="F:RNA polymerase II cis-regulatory region sequence-specific DNA binding"/>
    <property type="evidence" value="ECO:0007669"/>
    <property type="project" value="TreeGrafter"/>
</dbReference>
<feature type="domain" description="HTH myb-type" evidence="8">
    <location>
        <begin position="93"/>
        <end position="143"/>
    </location>
</feature>
<dbReference type="CDD" id="cd00167">
    <property type="entry name" value="SANT"/>
    <property type="match status" value="2"/>
</dbReference>
<dbReference type="Gene3D" id="1.10.10.60">
    <property type="entry name" value="Homeodomain-like"/>
    <property type="match status" value="2"/>
</dbReference>
<evidence type="ECO:0000256" key="1">
    <source>
        <dbReference type="ARBA" id="ARBA00022737"/>
    </source>
</evidence>
<feature type="domain" description="HTH myb-type" evidence="8">
    <location>
        <begin position="144"/>
        <end position="194"/>
    </location>
</feature>
<evidence type="ECO:0008006" key="11">
    <source>
        <dbReference type="Google" id="ProtNLM"/>
    </source>
</evidence>
<dbReference type="GeneID" id="94829413"/>
<feature type="region of interest" description="Disordered" evidence="6">
    <location>
        <begin position="197"/>
        <end position="218"/>
    </location>
</feature>
<organism evidence="9 10">
    <name type="scientific">Tritrichomonas foetus</name>
    <dbReference type="NCBI Taxonomy" id="1144522"/>
    <lineage>
        <taxon>Eukaryota</taxon>
        <taxon>Metamonada</taxon>
        <taxon>Parabasalia</taxon>
        <taxon>Tritrichomonadida</taxon>
        <taxon>Tritrichomonadidae</taxon>
        <taxon>Tritrichomonas</taxon>
    </lineage>
</organism>
<feature type="compositionally biased region" description="Low complexity" evidence="6">
    <location>
        <begin position="199"/>
        <end position="218"/>
    </location>
</feature>
<dbReference type="FunFam" id="1.10.10.60:FF:000010">
    <property type="entry name" value="Transcriptional activator Myb isoform A"/>
    <property type="match status" value="1"/>
</dbReference>
<dbReference type="GO" id="GO:0001006">
    <property type="term" value="F:RNA polymerase III type 3 promoter sequence-specific DNA binding"/>
    <property type="evidence" value="ECO:0007669"/>
    <property type="project" value="TreeGrafter"/>
</dbReference>
<evidence type="ECO:0000256" key="3">
    <source>
        <dbReference type="ARBA" id="ARBA00023125"/>
    </source>
</evidence>
<dbReference type="VEuPathDB" id="TrichDB:TRFO_09164"/>
<gene>
    <name evidence="9" type="ORF">TRFO_09164</name>
</gene>
<evidence type="ECO:0000313" key="9">
    <source>
        <dbReference type="EMBL" id="OHS97993.1"/>
    </source>
</evidence>
<dbReference type="GO" id="GO:0042796">
    <property type="term" value="P:snRNA transcription by RNA polymerase III"/>
    <property type="evidence" value="ECO:0007669"/>
    <property type="project" value="TreeGrafter"/>
</dbReference>
<protein>
    <recommendedName>
        <fullName evidence="11">Myb-like DNA-binding domain containing protein</fullName>
    </recommendedName>
</protein>
<dbReference type="Pfam" id="PF13921">
    <property type="entry name" value="Myb_DNA-bind_6"/>
    <property type="match status" value="1"/>
</dbReference>